<name>A0A521D1R0_9RHOB</name>
<dbReference type="Proteomes" id="UP000316030">
    <property type="component" value="Unassembled WGS sequence"/>
</dbReference>
<reference evidence="2 3" key="1">
    <citation type="submission" date="2017-05" db="EMBL/GenBank/DDBJ databases">
        <authorList>
            <person name="Varghese N."/>
            <person name="Submissions S."/>
        </authorList>
    </citation>
    <scope>NUCLEOTIDE SEQUENCE [LARGE SCALE GENOMIC DNA]</scope>
    <source>
        <strain evidence="2 3">DSM 29506</strain>
    </source>
</reference>
<gene>
    <name evidence="2" type="ORF">SAMN06265173_108114</name>
</gene>
<dbReference type="RefSeq" id="WP_142493031.1">
    <property type="nucleotide sequence ID" value="NZ_FXTO01000008.1"/>
</dbReference>
<sequence length="360" mass="39074">MGKRAVFNVTVAGTNITTILLPVLIGLRVSDKVGTHTDSAELEIDDTDARIVLPRKGAAVEIALGWEDEGMRVVFRGTVDEVKSSGSRGGGRRIMISAKGMDTTGPAKEGQQRHWDNAPIETILRDAAAFAGIPTVEVDPDLRLLRRVYFAASDESFVAIGERLAREVGGNFRIVGDRAILSKRNGNYQAFVLARWGDTLHSWDIAPQLGRPQFNITRGRWYDMIAADWRYLDKPVGLDVRALHAARFAKPWLLETDQQTDSDKATSERDAGEGTVTIEGNTRAIPDGLCLVTGTRPGVDGAYRIETVTHSYTRAGGFVTALELKQPQQGAGADAREDDVAPVAPDRTPPNADPDATGPF</sequence>
<organism evidence="2 3">
    <name type="scientific">Thalassovita litoralis</name>
    <dbReference type="NCBI Taxonomy" id="1010611"/>
    <lineage>
        <taxon>Bacteria</taxon>
        <taxon>Pseudomonadati</taxon>
        <taxon>Pseudomonadota</taxon>
        <taxon>Alphaproteobacteria</taxon>
        <taxon>Rhodobacterales</taxon>
        <taxon>Roseobacteraceae</taxon>
        <taxon>Thalassovita</taxon>
    </lineage>
</organism>
<feature type="region of interest" description="Disordered" evidence="1">
    <location>
        <begin position="257"/>
        <end position="277"/>
    </location>
</feature>
<evidence type="ECO:0000256" key="1">
    <source>
        <dbReference type="SAM" id="MobiDB-lite"/>
    </source>
</evidence>
<dbReference type="SUPFAM" id="SSF69279">
    <property type="entry name" value="Phage tail proteins"/>
    <property type="match status" value="1"/>
</dbReference>
<feature type="region of interest" description="Disordered" evidence="1">
    <location>
        <begin position="325"/>
        <end position="360"/>
    </location>
</feature>
<accession>A0A521D1R0</accession>
<evidence type="ECO:0000313" key="3">
    <source>
        <dbReference type="Proteomes" id="UP000316030"/>
    </source>
</evidence>
<feature type="compositionally biased region" description="Basic and acidic residues" evidence="1">
    <location>
        <begin position="261"/>
        <end position="272"/>
    </location>
</feature>
<keyword evidence="3" id="KW-1185">Reference proteome</keyword>
<evidence type="ECO:0000313" key="2">
    <source>
        <dbReference type="EMBL" id="SMO65629.1"/>
    </source>
</evidence>
<proteinExistence type="predicted"/>
<dbReference type="AlphaFoldDB" id="A0A521D1R0"/>
<dbReference type="EMBL" id="FXTO01000008">
    <property type="protein sequence ID" value="SMO65629.1"/>
    <property type="molecule type" value="Genomic_DNA"/>
</dbReference>
<evidence type="ECO:0008006" key="4">
    <source>
        <dbReference type="Google" id="ProtNLM"/>
    </source>
</evidence>
<dbReference type="OrthoDB" id="7833734at2"/>
<protein>
    <recommendedName>
        <fullName evidence="4">Phage protein D</fullName>
    </recommendedName>
</protein>